<dbReference type="Proteomes" id="UP000515312">
    <property type="component" value="Chromosome"/>
</dbReference>
<sequence length="405" mass="43345">MKVTVGVSGGVAAYKAAELVRSLQRQALDVHVVMTEAAQQFVQPLTFASLTGHKVITSLWAGDSDESNLDSAIEHIDAAQTTDALVVAPATANILAKFAHGIADDFLTTMYLATTAPVIVAPAMNVNMWNHPATRANLSLLEERGVRIVSPESGYLACGMIGSGRLAENDAIVQAVLDILNHRNDLAGETVMITAGGTREALDPVRFLGNRSSGKMGYALADAAAKRGAKVILITAPTALRAPANCDVVPVVTTEEMRDAVLGRLAEATIVIKAAAVADYRPVMQAEQKLKRSGPLTIELQPTEDILAEVVRCRHEGMLVIGFAAETENALVHGRDKLLRKGADAIVLNDVSRPGVGFDSDRNAVTFLTQQTAIDFPEMSKRELADRILEEVMALRRPQKVVAER</sequence>
<comment type="catalytic activity">
    <reaction evidence="3 4">
        <text>N-[(R)-4-phosphopantothenoyl]-L-cysteine + H(+) = (R)-4'-phosphopantetheine + CO2</text>
        <dbReference type="Rhea" id="RHEA:16793"/>
        <dbReference type="ChEBI" id="CHEBI:15378"/>
        <dbReference type="ChEBI" id="CHEBI:16526"/>
        <dbReference type="ChEBI" id="CHEBI:59458"/>
        <dbReference type="ChEBI" id="CHEBI:61723"/>
        <dbReference type="EC" id="4.1.1.36"/>
    </reaction>
</comment>
<comment type="similarity">
    <text evidence="3 4">In the N-terminal section; belongs to the HFCD (homo-oligomeric flavin containing Cys decarboxylase) superfamily.</text>
</comment>
<keyword evidence="3 4" id="KW-0288">FMN</keyword>
<comment type="function">
    <text evidence="4">Catalyzes two steps in the biosynthesis of coenzyme A. In the first step cysteine is conjugated to 4'-phosphopantothenate to form 4-phosphopantothenoylcysteine, in the latter compound is decarboxylated to form 4'-phosphopantotheine.</text>
</comment>
<feature type="active site" description="Proton donor" evidence="3">
    <location>
        <position position="158"/>
    </location>
</feature>
<keyword evidence="3" id="KW-0479">Metal-binding</keyword>
<evidence type="ECO:0000313" key="7">
    <source>
        <dbReference type="EMBL" id="QNI33769.1"/>
    </source>
</evidence>
<dbReference type="SUPFAM" id="SSF52507">
    <property type="entry name" value="Homo-oligomeric flavin-containing Cys decarboxylases, HFCD"/>
    <property type="match status" value="1"/>
</dbReference>
<reference evidence="7 8" key="1">
    <citation type="submission" date="2020-08" db="EMBL/GenBank/DDBJ databases">
        <title>Edaphobacter telluris sp. nov. and Acidobacterium dinghuensis sp. nov., two acidobacteria isolated from forest soil.</title>
        <authorList>
            <person name="Fu J."/>
            <person name="Qiu L."/>
        </authorList>
    </citation>
    <scope>NUCLEOTIDE SEQUENCE [LARGE SCALE GENOMIC DNA]</scope>
    <source>
        <strain evidence="7">4Y35</strain>
    </source>
</reference>
<keyword evidence="1 3" id="KW-0210">Decarboxylase</keyword>
<comment type="function">
    <text evidence="3">Catalyzes two sequential steps in the biosynthesis of coenzyme A. In the first step cysteine is conjugated to 4'-phosphopantothenate to form 4-phosphopantothenoylcysteine. In the second step the latter compound is decarboxylated to form 4'-phosphopantotheine.</text>
</comment>
<dbReference type="PANTHER" id="PTHR14359:SF6">
    <property type="entry name" value="PHOSPHOPANTOTHENOYLCYSTEINE DECARBOXYLASE"/>
    <property type="match status" value="1"/>
</dbReference>
<feature type="binding site" evidence="3">
    <location>
        <position position="341"/>
    </location>
    <ligand>
        <name>CTP</name>
        <dbReference type="ChEBI" id="CHEBI:37563"/>
    </ligand>
</feature>
<keyword evidence="3" id="KW-0511">Multifunctional enzyme</keyword>
<dbReference type="InterPro" id="IPR007085">
    <property type="entry name" value="DNA/pantothenate-metab_flavo_C"/>
</dbReference>
<feature type="region of interest" description="Phosphopantothenoylcysteine decarboxylase" evidence="3">
    <location>
        <begin position="1"/>
        <end position="190"/>
    </location>
</feature>
<dbReference type="PANTHER" id="PTHR14359">
    <property type="entry name" value="HOMO-OLIGOMERIC FLAVIN CONTAINING CYS DECARBOXYLASE FAMILY"/>
    <property type="match status" value="1"/>
</dbReference>
<feature type="binding site" evidence="3">
    <location>
        <position position="289"/>
    </location>
    <ligand>
        <name>CTP</name>
        <dbReference type="ChEBI" id="CHEBI:37563"/>
    </ligand>
</feature>
<feature type="domain" description="Flavoprotein" evidence="5">
    <location>
        <begin position="1"/>
        <end position="179"/>
    </location>
</feature>
<dbReference type="HAMAP" id="MF_02225">
    <property type="entry name" value="CoaBC"/>
    <property type="match status" value="1"/>
</dbReference>
<comment type="cofactor">
    <cofactor evidence="3">
        <name>Mg(2+)</name>
        <dbReference type="ChEBI" id="CHEBI:18420"/>
    </cofactor>
</comment>
<accession>A0A7G8BMJ9</accession>
<comment type="similarity">
    <text evidence="3 4">In the C-terminal section; belongs to the PPC synthetase family.</text>
</comment>
<evidence type="ECO:0000313" key="8">
    <source>
        <dbReference type="Proteomes" id="UP000515312"/>
    </source>
</evidence>
<evidence type="ECO:0000256" key="1">
    <source>
        <dbReference type="ARBA" id="ARBA00022793"/>
    </source>
</evidence>
<evidence type="ECO:0000256" key="2">
    <source>
        <dbReference type="ARBA" id="ARBA00023239"/>
    </source>
</evidence>
<organism evidence="7 8">
    <name type="scientific">Alloacidobacterium dinghuense</name>
    <dbReference type="NCBI Taxonomy" id="2763107"/>
    <lineage>
        <taxon>Bacteria</taxon>
        <taxon>Pseudomonadati</taxon>
        <taxon>Acidobacteriota</taxon>
        <taxon>Terriglobia</taxon>
        <taxon>Terriglobales</taxon>
        <taxon>Acidobacteriaceae</taxon>
        <taxon>Alloacidobacterium</taxon>
    </lineage>
</organism>
<dbReference type="KEGG" id="adin:H7849_07580"/>
<dbReference type="EC" id="4.1.1.36" evidence="3"/>
<keyword evidence="2 3" id="KW-0456">Lyase</keyword>
<comment type="pathway">
    <text evidence="3 4">Cofactor biosynthesis; coenzyme A biosynthesis; CoA from (R)-pantothenate: step 3/5.</text>
</comment>
<dbReference type="SUPFAM" id="SSF102645">
    <property type="entry name" value="CoaB-like"/>
    <property type="match status" value="1"/>
</dbReference>
<protein>
    <recommendedName>
        <fullName evidence="3">Coenzyme A biosynthesis bifunctional protein CoaBC</fullName>
    </recommendedName>
    <alternativeName>
        <fullName evidence="3">DNA/pantothenate metabolism flavoprotein</fullName>
    </alternativeName>
    <alternativeName>
        <fullName evidence="3">Phosphopantothenoylcysteine synthetase/decarboxylase</fullName>
        <shortName evidence="3">PPCS-PPCDC</shortName>
    </alternativeName>
    <domain>
        <recommendedName>
            <fullName evidence="3">Phosphopantothenoylcysteine decarboxylase</fullName>
            <shortName evidence="3">PPC decarboxylase</shortName>
            <shortName evidence="3">PPC-DC</shortName>
            <ecNumber evidence="3">4.1.1.36</ecNumber>
        </recommendedName>
        <alternativeName>
            <fullName evidence="3">CoaC</fullName>
        </alternativeName>
    </domain>
    <domain>
        <recommendedName>
            <fullName evidence="3">Phosphopantothenate--cysteine ligase</fullName>
            <ecNumber evidence="3">6.3.2.5</ecNumber>
        </recommendedName>
        <alternativeName>
            <fullName evidence="3">CoaB</fullName>
        </alternativeName>
        <alternativeName>
            <fullName evidence="3">Phosphopantothenoylcysteine synthetase</fullName>
            <shortName evidence="3">PPC synthetase</shortName>
            <shortName evidence="3">PPC-S</shortName>
        </alternativeName>
    </domain>
</protein>
<dbReference type="GO" id="GO:0004632">
    <property type="term" value="F:phosphopantothenate--cysteine ligase activity"/>
    <property type="evidence" value="ECO:0007669"/>
    <property type="project" value="UniProtKB-UniRule"/>
</dbReference>
<proteinExistence type="inferred from homology"/>
<comment type="caution">
    <text evidence="3">Lacks conserved residue(s) required for the propagation of feature annotation.</text>
</comment>
<comment type="pathway">
    <text evidence="3 4">Cofactor biosynthesis; coenzyme A biosynthesis; CoA from (R)-pantothenate: step 2/5.</text>
</comment>
<dbReference type="GO" id="GO:0010181">
    <property type="term" value="F:FMN binding"/>
    <property type="evidence" value="ECO:0007669"/>
    <property type="project" value="UniProtKB-UniRule"/>
</dbReference>
<evidence type="ECO:0000259" key="6">
    <source>
        <dbReference type="Pfam" id="PF04127"/>
    </source>
</evidence>
<feature type="region of interest" description="Phosphopantothenate--cysteine ligase" evidence="3">
    <location>
        <begin position="191"/>
        <end position="405"/>
    </location>
</feature>
<dbReference type="AlphaFoldDB" id="A0A7G8BMJ9"/>
<evidence type="ECO:0000256" key="4">
    <source>
        <dbReference type="RuleBase" id="RU364078"/>
    </source>
</evidence>
<keyword evidence="3" id="KW-0460">Magnesium</keyword>
<dbReference type="InterPro" id="IPR003382">
    <property type="entry name" value="Flavoprotein"/>
</dbReference>
<dbReference type="RefSeq" id="WP_186745403.1">
    <property type="nucleotide sequence ID" value="NZ_CP060394.1"/>
</dbReference>
<keyword evidence="3 4" id="KW-0285">Flavoprotein</keyword>
<dbReference type="GO" id="GO:0071513">
    <property type="term" value="C:phosphopantothenoylcysteine decarboxylase complex"/>
    <property type="evidence" value="ECO:0007669"/>
    <property type="project" value="TreeGrafter"/>
</dbReference>
<dbReference type="GO" id="GO:0004633">
    <property type="term" value="F:phosphopantothenoylcysteine decarboxylase activity"/>
    <property type="evidence" value="ECO:0007669"/>
    <property type="project" value="UniProtKB-UniRule"/>
</dbReference>
<dbReference type="GO" id="GO:0046872">
    <property type="term" value="F:metal ion binding"/>
    <property type="evidence" value="ECO:0007669"/>
    <property type="project" value="UniProtKB-KW"/>
</dbReference>
<dbReference type="GO" id="GO:0015937">
    <property type="term" value="P:coenzyme A biosynthetic process"/>
    <property type="evidence" value="ECO:0007669"/>
    <property type="project" value="UniProtKB-UniRule"/>
</dbReference>
<keyword evidence="8" id="KW-1185">Reference proteome</keyword>
<dbReference type="InterPro" id="IPR035929">
    <property type="entry name" value="CoaB-like_sf"/>
</dbReference>
<dbReference type="EMBL" id="CP060394">
    <property type="protein sequence ID" value="QNI33769.1"/>
    <property type="molecule type" value="Genomic_DNA"/>
</dbReference>
<dbReference type="Gene3D" id="3.40.50.10300">
    <property type="entry name" value="CoaB-like"/>
    <property type="match status" value="1"/>
</dbReference>
<dbReference type="GO" id="GO:0015941">
    <property type="term" value="P:pantothenate catabolic process"/>
    <property type="evidence" value="ECO:0007669"/>
    <property type="project" value="InterPro"/>
</dbReference>
<gene>
    <name evidence="3 7" type="primary">coaBC</name>
    <name evidence="7" type="ORF">H7849_07580</name>
</gene>
<keyword evidence="3 4" id="KW-0436">Ligase</keyword>
<evidence type="ECO:0000256" key="3">
    <source>
        <dbReference type="HAMAP-Rule" id="MF_02225"/>
    </source>
</evidence>
<comment type="catalytic activity">
    <reaction evidence="3 4">
        <text>(R)-4'-phosphopantothenate + L-cysteine + CTP = N-[(R)-4-phosphopantothenoyl]-L-cysteine + CMP + diphosphate + H(+)</text>
        <dbReference type="Rhea" id="RHEA:19397"/>
        <dbReference type="ChEBI" id="CHEBI:10986"/>
        <dbReference type="ChEBI" id="CHEBI:15378"/>
        <dbReference type="ChEBI" id="CHEBI:33019"/>
        <dbReference type="ChEBI" id="CHEBI:35235"/>
        <dbReference type="ChEBI" id="CHEBI:37563"/>
        <dbReference type="ChEBI" id="CHEBI:59458"/>
        <dbReference type="ChEBI" id="CHEBI:60377"/>
        <dbReference type="EC" id="6.3.2.5"/>
    </reaction>
</comment>
<feature type="domain" description="DNA/pantothenate metabolism flavoprotein C-terminal" evidence="6">
    <location>
        <begin position="186"/>
        <end position="394"/>
    </location>
</feature>
<dbReference type="Gene3D" id="3.40.50.1950">
    <property type="entry name" value="Flavin prenyltransferase-like"/>
    <property type="match status" value="1"/>
</dbReference>
<name>A0A7G8BMJ9_9BACT</name>
<dbReference type="Pfam" id="PF04127">
    <property type="entry name" value="DFP"/>
    <property type="match status" value="1"/>
</dbReference>
<feature type="binding site" evidence="3">
    <location>
        <position position="337"/>
    </location>
    <ligand>
        <name>CTP</name>
        <dbReference type="ChEBI" id="CHEBI:37563"/>
    </ligand>
</feature>
<dbReference type="InterPro" id="IPR036551">
    <property type="entry name" value="Flavin_trans-like"/>
</dbReference>
<comment type="cofactor">
    <cofactor evidence="3">
        <name>FMN</name>
        <dbReference type="ChEBI" id="CHEBI:58210"/>
    </cofactor>
    <text evidence="3">Binds 1 FMN per subunit.</text>
</comment>
<feature type="binding site" evidence="3">
    <location>
        <position position="279"/>
    </location>
    <ligand>
        <name>CTP</name>
        <dbReference type="ChEBI" id="CHEBI:37563"/>
    </ligand>
</feature>
<dbReference type="Pfam" id="PF02441">
    <property type="entry name" value="Flavoprotein"/>
    <property type="match status" value="1"/>
</dbReference>
<evidence type="ECO:0000259" key="5">
    <source>
        <dbReference type="Pfam" id="PF02441"/>
    </source>
</evidence>
<dbReference type="NCBIfam" id="TIGR00521">
    <property type="entry name" value="coaBC_dfp"/>
    <property type="match status" value="1"/>
</dbReference>
<dbReference type="InterPro" id="IPR005252">
    <property type="entry name" value="CoaBC"/>
</dbReference>
<feature type="binding site" evidence="3">
    <location>
        <position position="323"/>
    </location>
    <ligand>
        <name>CTP</name>
        <dbReference type="ChEBI" id="CHEBI:37563"/>
    </ligand>
</feature>
<dbReference type="UniPathway" id="UPA00241">
    <property type="reaction ID" value="UER00353"/>
</dbReference>
<dbReference type="EC" id="6.3.2.5" evidence="3"/>